<evidence type="ECO:0000256" key="3">
    <source>
        <dbReference type="ARBA" id="ARBA00022755"/>
    </source>
</evidence>
<comment type="similarity">
    <text evidence="4 6">Belongs to the GART family.</text>
</comment>
<name>A0A3R9ZLV0_9HYPH</name>
<dbReference type="PIRSF" id="PIRSF036480">
    <property type="entry name" value="FormyFH4_hydr"/>
    <property type="match status" value="1"/>
</dbReference>
<dbReference type="AlphaFoldDB" id="A0A3R9ZLV0"/>
<dbReference type="RefSeq" id="WP_126702332.1">
    <property type="nucleotide sequence ID" value="NZ_RWKW01000114.1"/>
</dbReference>
<evidence type="ECO:0000256" key="4">
    <source>
        <dbReference type="ARBA" id="ARBA00038440"/>
    </source>
</evidence>
<comment type="caution">
    <text evidence="8">The sequence shown here is derived from an EMBL/GenBank/DDBJ whole genome shotgun (WGS) entry which is preliminary data.</text>
</comment>
<dbReference type="EC" id="2.1.2.2" evidence="6"/>
<dbReference type="OrthoDB" id="9806170at2"/>
<dbReference type="PANTHER" id="PTHR43369:SF2">
    <property type="entry name" value="PHOSPHORIBOSYLGLYCINAMIDE FORMYLTRANSFERASE"/>
    <property type="match status" value="1"/>
</dbReference>
<comment type="catalytic activity">
    <reaction evidence="5 6">
        <text>N(1)-(5-phospho-beta-D-ribosyl)glycinamide + (6R)-10-formyltetrahydrofolate = N(2)-formyl-N(1)-(5-phospho-beta-D-ribosyl)glycinamide + (6S)-5,6,7,8-tetrahydrofolate + H(+)</text>
        <dbReference type="Rhea" id="RHEA:15053"/>
        <dbReference type="ChEBI" id="CHEBI:15378"/>
        <dbReference type="ChEBI" id="CHEBI:57453"/>
        <dbReference type="ChEBI" id="CHEBI:143788"/>
        <dbReference type="ChEBI" id="CHEBI:147286"/>
        <dbReference type="ChEBI" id="CHEBI:195366"/>
        <dbReference type="EC" id="2.1.2.2"/>
    </reaction>
</comment>
<evidence type="ECO:0000256" key="6">
    <source>
        <dbReference type="HAMAP-Rule" id="MF_01930"/>
    </source>
</evidence>
<dbReference type="Proteomes" id="UP000278398">
    <property type="component" value="Unassembled WGS sequence"/>
</dbReference>
<feature type="binding site" evidence="6">
    <location>
        <begin position="15"/>
        <end position="17"/>
    </location>
    <ligand>
        <name>N(1)-(5-phospho-beta-D-ribosyl)glycinamide</name>
        <dbReference type="ChEBI" id="CHEBI:143788"/>
    </ligand>
</feature>
<sequence>MSSRKRVAILISGRGSNMEALVAAAAGDDYPAEIVGVIANTPKARGLESARMRGIATRVVPQRDHADRAAHDEAIGAALTELDAELVCLAGYMRILTPGFVAAWAGRLINIHPSLLPCFPGLDTHQRALDVGVKLHGATVHFVTEAMDDGPIIAQAAVPVLVGDTADALAARVLKAEHRLYAMALAMVARGQVRVEDGRAVFSTTSDWGAEDALYSPAPDAPAPAESLDLERLARFTP</sequence>
<dbReference type="InterPro" id="IPR001555">
    <property type="entry name" value="GART_AS"/>
</dbReference>
<protein>
    <recommendedName>
        <fullName evidence="6">Phosphoribosylglycinamide formyltransferase</fullName>
        <ecNumber evidence="6">2.1.2.2</ecNumber>
    </recommendedName>
    <alternativeName>
        <fullName evidence="6">5'-phosphoribosylglycinamide transformylase</fullName>
    </alternativeName>
    <alternativeName>
        <fullName evidence="6">GAR transformylase</fullName>
        <shortName evidence="6">GART</shortName>
    </alternativeName>
</protein>
<gene>
    <name evidence="6" type="primary">purN</name>
    <name evidence="8" type="ORF">EJC49_23325</name>
</gene>
<evidence type="ECO:0000313" key="9">
    <source>
        <dbReference type="Proteomes" id="UP000278398"/>
    </source>
</evidence>
<evidence type="ECO:0000256" key="1">
    <source>
        <dbReference type="ARBA" id="ARBA00005054"/>
    </source>
</evidence>
<accession>A0A3R9ZLV0</accession>
<feature type="binding site" evidence="6">
    <location>
        <begin position="93"/>
        <end position="96"/>
    </location>
    <ligand>
        <name>(6R)-10-formyltetrahydrofolate</name>
        <dbReference type="ChEBI" id="CHEBI:195366"/>
    </ligand>
</feature>
<dbReference type="PANTHER" id="PTHR43369">
    <property type="entry name" value="PHOSPHORIBOSYLGLYCINAMIDE FORMYLTRANSFERASE"/>
    <property type="match status" value="1"/>
</dbReference>
<reference evidence="8 9" key="1">
    <citation type="submission" date="2018-12" db="EMBL/GenBank/DDBJ databases">
        <title>Mesorhizobium carbonis sp. nov., isolated from coal mine water.</title>
        <authorList>
            <person name="Xin W."/>
            <person name="Xu Z."/>
            <person name="Xiang F."/>
            <person name="Zhang J."/>
            <person name="Xi L."/>
            <person name="Liu J."/>
        </authorList>
    </citation>
    <scope>NUCLEOTIDE SEQUENCE [LARGE SCALE GENOMIC DNA]</scope>
    <source>
        <strain evidence="8 9">B2.3</strain>
    </source>
</reference>
<dbReference type="CDD" id="cd08645">
    <property type="entry name" value="FMT_core_GART"/>
    <property type="match status" value="1"/>
</dbReference>
<dbReference type="InterPro" id="IPR004607">
    <property type="entry name" value="GART"/>
</dbReference>
<dbReference type="GO" id="GO:0005829">
    <property type="term" value="C:cytosol"/>
    <property type="evidence" value="ECO:0007669"/>
    <property type="project" value="TreeGrafter"/>
</dbReference>
<dbReference type="UniPathway" id="UPA00074">
    <property type="reaction ID" value="UER00126"/>
</dbReference>
<keyword evidence="2 6" id="KW-0808">Transferase</keyword>
<comment type="function">
    <text evidence="6">Catalyzes the transfer of a formyl group from 10-formyltetrahydrofolate to 5-phospho-ribosyl-glycinamide (GAR), producing 5-phospho-ribosyl-N-formylglycinamide (FGAR) and tetrahydrofolate.</text>
</comment>
<organism evidence="8 9">
    <name type="scientific">Aquibium carbonis</name>
    <dbReference type="NCBI Taxonomy" id="2495581"/>
    <lineage>
        <taxon>Bacteria</taxon>
        <taxon>Pseudomonadati</taxon>
        <taxon>Pseudomonadota</taxon>
        <taxon>Alphaproteobacteria</taxon>
        <taxon>Hyphomicrobiales</taxon>
        <taxon>Phyllobacteriaceae</taxon>
        <taxon>Aquibium</taxon>
    </lineage>
</organism>
<evidence type="ECO:0000313" key="8">
    <source>
        <dbReference type="EMBL" id="RST82796.1"/>
    </source>
</evidence>
<dbReference type="EMBL" id="RWKW01000114">
    <property type="protein sequence ID" value="RST82796.1"/>
    <property type="molecule type" value="Genomic_DNA"/>
</dbReference>
<feature type="binding site" evidence="6">
    <location>
        <position position="110"/>
    </location>
    <ligand>
        <name>(6R)-10-formyltetrahydrofolate</name>
        <dbReference type="ChEBI" id="CHEBI:195366"/>
    </ligand>
</feature>
<dbReference type="Pfam" id="PF00551">
    <property type="entry name" value="Formyl_trans_N"/>
    <property type="match status" value="1"/>
</dbReference>
<evidence type="ECO:0000259" key="7">
    <source>
        <dbReference type="Pfam" id="PF00551"/>
    </source>
</evidence>
<feature type="site" description="Raises pKa of active site His" evidence="6">
    <location>
        <position position="148"/>
    </location>
</feature>
<keyword evidence="3 6" id="KW-0658">Purine biosynthesis</keyword>
<feature type="active site" description="Proton donor" evidence="6">
    <location>
        <position position="112"/>
    </location>
</feature>
<keyword evidence="9" id="KW-1185">Reference proteome</keyword>
<dbReference type="InterPro" id="IPR002376">
    <property type="entry name" value="Formyl_transf_N"/>
</dbReference>
<dbReference type="HAMAP" id="MF_01930">
    <property type="entry name" value="PurN"/>
    <property type="match status" value="1"/>
</dbReference>
<dbReference type="SUPFAM" id="SSF53328">
    <property type="entry name" value="Formyltransferase"/>
    <property type="match status" value="1"/>
</dbReference>
<dbReference type="NCBIfam" id="TIGR00639">
    <property type="entry name" value="PurN"/>
    <property type="match status" value="1"/>
</dbReference>
<dbReference type="PROSITE" id="PS00373">
    <property type="entry name" value="GART"/>
    <property type="match status" value="1"/>
</dbReference>
<feature type="domain" description="Formyl transferase N-terminal" evidence="7">
    <location>
        <begin position="5"/>
        <end position="184"/>
    </location>
</feature>
<evidence type="ECO:0000256" key="2">
    <source>
        <dbReference type="ARBA" id="ARBA00022679"/>
    </source>
</evidence>
<dbReference type="GO" id="GO:0004644">
    <property type="term" value="F:phosphoribosylglycinamide formyltransferase activity"/>
    <property type="evidence" value="ECO:0007669"/>
    <property type="project" value="UniProtKB-UniRule"/>
</dbReference>
<feature type="binding site" evidence="6">
    <location>
        <position position="68"/>
    </location>
    <ligand>
        <name>(6R)-10-formyltetrahydrofolate</name>
        <dbReference type="ChEBI" id="CHEBI:195366"/>
    </ligand>
</feature>
<dbReference type="InterPro" id="IPR036477">
    <property type="entry name" value="Formyl_transf_N_sf"/>
</dbReference>
<proteinExistence type="inferred from homology"/>
<evidence type="ECO:0000256" key="5">
    <source>
        <dbReference type="ARBA" id="ARBA00047664"/>
    </source>
</evidence>
<comment type="pathway">
    <text evidence="1 6">Purine metabolism; IMP biosynthesis via de novo pathway; N(2)-formyl-N(1)-(5-phospho-D-ribosyl)glycinamide from N(1)-(5-phospho-D-ribosyl)glycinamide (10-formyl THF route): step 1/1.</text>
</comment>
<dbReference type="Gene3D" id="3.40.50.170">
    <property type="entry name" value="Formyl transferase, N-terminal domain"/>
    <property type="match status" value="1"/>
</dbReference>
<dbReference type="GO" id="GO:0006189">
    <property type="term" value="P:'de novo' IMP biosynthetic process"/>
    <property type="evidence" value="ECO:0007669"/>
    <property type="project" value="UniProtKB-UniRule"/>
</dbReference>